<keyword evidence="1" id="KW-0812">Transmembrane</keyword>
<keyword evidence="3" id="KW-1185">Reference proteome</keyword>
<feature type="transmembrane region" description="Helical" evidence="1">
    <location>
        <begin position="6"/>
        <end position="34"/>
    </location>
</feature>
<sequence length="109" mass="13106">MVLRKYIVLVVSLLILNTLSHEVLMIIVTIFCLVNDSNKYLWLVPSVSYSTYDCRSASRSSDTPETFRHIYPFTYHRHHHHHHHCHHKLSSSLHCIWEQYRLYLGYKHM</sequence>
<keyword evidence="1" id="KW-0472">Membrane</keyword>
<evidence type="ECO:0000313" key="3">
    <source>
        <dbReference type="Proteomes" id="UP000092445"/>
    </source>
</evidence>
<evidence type="ECO:0000313" key="2">
    <source>
        <dbReference type="EnsemblMetazoa" id="GPAI000534-PA"/>
    </source>
</evidence>
<dbReference type="Proteomes" id="UP000092445">
    <property type="component" value="Unassembled WGS sequence"/>
</dbReference>
<name>A0A1A9Z0T2_GLOPL</name>
<keyword evidence="1" id="KW-1133">Transmembrane helix</keyword>
<reference evidence="3" key="1">
    <citation type="submission" date="2014-03" db="EMBL/GenBank/DDBJ databases">
        <authorList>
            <person name="Aksoy S."/>
            <person name="Warren W."/>
            <person name="Wilson R.K."/>
        </authorList>
    </citation>
    <scope>NUCLEOTIDE SEQUENCE [LARGE SCALE GENOMIC DNA]</scope>
    <source>
        <strain evidence="3">IAEA</strain>
    </source>
</reference>
<dbReference type="EnsemblMetazoa" id="GPAI000534-RA">
    <property type="protein sequence ID" value="GPAI000534-PA"/>
    <property type="gene ID" value="GPAI000534"/>
</dbReference>
<dbReference type="VEuPathDB" id="VectorBase:GPAI000534"/>
<accession>A0A1A9Z0T2</accession>
<proteinExistence type="predicted"/>
<organism evidence="2 3">
    <name type="scientific">Glossina pallidipes</name>
    <name type="common">Tsetse fly</name>
    <dbReference type="NCBI Taxonomy" id="7398"/>
    <lineage>
        <taxon>Eukaryota</taxon>
        <taxon>Metazoa</taxon>
        <taxon>Ecdysozoa</taxon>
        <taxon>Arthropoda</taxon>
        <taxon>Hexapoda</taxon>
        <taxon>Insecta</taxon>
        <taxon>Pterygota</taxon>
        <taxon>Neoptera</taxon>
        <taxon>Endopterygota</taxon>
        <taxon>Diptera</taxon>
        <taxon>Brachycera</taxon>
        <taxon>Muscomorpha</taxon>
        <taxon>Hippoboscoidea</taxon>
        <taxon>Glossinidae</taxon>
        <taxon>Glossina</taxon>
    </lineage>
</organism>
<dbReference type="AlphaFoldDB" id="A0A1A9Z0T2"/>
<evidence type="ECO:0000256" key="1">
    <source>
        <dbReference type="SAM" id="Phobius"/>
    </source>
</evidence>
<protein>
    <submittedName>
        <fullName evidence="2">Uncharacterized protein</fullName>
    </submittedName>
</protein>
<reference evidence="2" key="2">
    <citation type="submission" date="2020-05" db="UniProtKB">
        <authorList>
            <consortium name="EnsemblMetazoa"/>
        </authorList>
    </citation>
    <scope>IDENTIFICATION</scope>
    <source>
        <strain evidence="2">IAEA</strain>
    </source>
</reference>